<dbReference type="EMBL" id="SZNQ01000001">
    <property type="protein sequence ID" value="TKT03637.1"/>
    <property type="molecule type" value="Genomic_DNA"/>
</dbReference>
<protein>
    <submittedName>
        <fullName evidence="2">Uncharacterized protein</fullName>
    </submittedName>
</protein>
<dbReference type="AlphaFoldDB" id="A0A4U5WN86"/>
<dbReference type="OrthoDB" id="4245377at2"/>
<sequence length="149" mass="15494">MGVSVRIRVEVAGSVQNEDAPQLTEAFARWLVQDRSVGPHVEISRIRSEADDGAMSAGLVEWLALVLNSGFSAASLVYSHKTFRASLPPRVQSAVRLVVEHGDSRMVVEAGSAEEAAQITHLLMGTGLSGQAPGPAGGTLSNSGADGDS</sequence>
<evidence type="ECO:0000256" key="1">
    <source>
        <dbReference type="SAM" id="MobiDB-lite"/>
    </source>
</evidence>
<feature type="region of interest" description="Disordered" evidence="1">
    <location>
        <begin position="128"/>
        <end position="149"/>
    </location>
</feature>
<keyword evidence="3" id="KW-1185">Reference proteome</keyword>
<evidence type="ECO:0000313" key="3">
    <source>
        <dbReference type="Proteomes" id="UP000305929"/>
    </source>
</evidence>
<name>A0A4U5WN86_STRLS</name>
<proteinExistence type="predicted"/>
<feature type="compositionally biased region" description="Polar residues" evidence="1">
    <location>
        <begin position="139"/>
        <end position="149"/>
    </location>
</feature>
<dbReference type="Pfam" id="PF19953">
    <property type="entry name" value="EACC1"/>
    <property type="match status" value="1"/>
</dbReference>
<evidence type="ECO:0000313" key="2">
    <source>
        <dbReference type="EMBL" id="TKT03637.1"/>
    </source>
</evidence>
<organism evidence="2 3">
    <name type="scientific">Streptomyces lasalocidi</name>
    <name type="common">Streptomyces lasaliensis</name>
    <dbReference type="NCBI Taxonomy" id="324833"/>
    <lineage>
        <taxon>Bacteria</taxon>
        <taxon>Bacillati</taxon>
        <taxon>Actinomycetota</taxon>
        <taxon>Actinomycetes</taxon>
        <taxon>Kitasatosporales</taxon>
        <taxon>Streptomycetaceae</taxon>
        <taxon>Streptomyces</taxon>
    </lineage>
</organism>
<reference evidence="2 3" key="1">
    <citation type="submission" date="2019-04" db="EMBL/GenBank/DDBJ databases">
        <title>Streptomyces lasaliensis sp. nov., an Actinomycete isolated from soil which produces the polyether antibiotic lasalocid.</title>
        <authorList>
            <person name="Erwin G."/>
            <person name="Haber C."/>
        </authorList>
    </citation>
    <scope>NUCLEOTIDE SEQUENCE [LARGE SCALE GENOMIC DNA]</scope>
    <source>
        <strain evidence="2 3">X-537</strain>
    </source>
</reference>
<accession>A0A4U5WN86</accession>
<dbReference type="RefSeq" id="WP_137309483.1">
    <property type="nucleotide sequence ID" value="NZ_SZNQ01000001.1"/>
</dbReference>
<gene>
    <name evidence="2" type="ORF">E4U91_28585</name>
</gene>
<dbReference type="Proteomes" id="UP000305929">
    <property type="component" value="Unassembled WGS sequence"/>
</dbReference>
<dbReference type="InterPro" id="IPR045428">
    <property type="entry name" value="EACC1"/>
</dbReference>
<comment type="caution">
    <text evidence="2">The sequence shown here is derived from an EMBL/GenBank/DDBJ whole genome shotgun (WGS) entry which is preliminary data.</text>
</comment>